<evidence type="ECO:0000256" key="1">
    <source>
        <dbReference type="SAM" id="MobiDB-lite"/>
    </source>
</evidence>
<feature type="compositionally biased region" description="Low complexity" evidence="1">
    <location>
        <begin position="67"/>
        <end position="86"/>
    </location>
</feature>
<dbReference type="SUPFAM" id="SSF46689">
    <property type="entry name" value="Homeodomain-like"/>
    <property type="match status" value="1"/>
</dbReference>
<organism evidence="2 3">
    <name type="scientific">Acrocarpospora corrugata</name>
    <dbReference type="NCBI Taxonomy" id="35763"/>
    <lineage>
        <taxon>Bacteria</taxon>
        <taxon>Bacillati</taxon>
        <taxon>Actinomycetota</taxon>
        <taxon>Actinomycetes</taxon>
        <taxon>Streptosporangiales</taxon>
        <taxon>Streptosporangiaceae</taxon>
        <taxon>Acrocarpospora</taxon>
    </lineage>
</organism>
<comment type="caution">
    <text evidence="2">The sequence shown here is derived from an EMBL/GenBank/DDBJ whole genome shotgun (WGS) entry which is preliminary data.</text>
</comment>
<protein>
    <submittedName>
        <fullName evidence="2">Uncharacterized protein</fullName>
    </submittedName>
</protein>
<feature type="region of interest" description="Disordered" evidence="1">
    <location>
        <begin position="1"/>
        <end position="27"/>
    </location>
</feature>
<evidence type="ECO:0000313" key="2">
    <source>
        <dbReference type="EMBL" id="GES06301.1"/>
    </source>
</evidence>
<dbReference type="EMBL" id="BLAD01000147">
    <property type="protein sequence ID" value="GES06301.1"/>
    <property type="molecule type" value="Genomic_DNA"/>
</dbReference>
<keyword evidence="3" id="KW-1185">Reference proteome</keyword>
<sequence>MIADCMATSGPLRCRASHQGPDGGLPGRHVAPGNAFCRGEFLDAAQRLIQTKRYEQMSIQDVLAEAGTSKGGFTTTSTPSRRSWRR</sequence>
<proteinExistence type="predicted"/>
<evidence type="ECO:0000313" key="3">
    <source>
        <dbReference type="Proteomes" id="UP000334990"/>
    </source>
</evidence>
<dbReference type="InterPro" id="IPR009057">
    <property type="entry name" value="Homeodomain-like_sf"/>
</dbReference>
<accession>A0A5M3WGR5</accession>
<gene>
    <name evidence="2" type="ORF">Acor_83700</name>
</gene>
<dbReference type="Proteomes" id="UP000334990">
    <property type="component" value="Unassembled WGS sequence"/>
</dbReference>
<reference evidence="2 3" key="1">
    <citation type="submission" date="2019-10" db="EMBL/GenBank/DDBJ databases">
        <title>Whole genome shotgun sequence of Acrocarpospora corrugata NBRC 13972.</title>
        <authorList>
            <person name="Ichikawa N."/>
            <person name="Kimura A."/>
            <person name="Kitahashi Y."/>
            <person name="Komaki H."/>
            <person name="Oguchi A."/>
        </authorList>
    </citation>
    <scope>NUCLEOTIDE SEQUENCE [LARGE SCALE GENOMIC DNA]</scope>
    <source>
        <strain evidence="2 3">NBRC 13972</strain>
    </source>
</reference>
<dbReference type="AlphaFoldDB" id="A0A5M3WGR5"/>
<name>A0A5M3WGR5_9ACTN</name>
<dbReference type="Gene3D" id="1.10.357.10">
    <property type="entry name" value="Tetracycline Repressor, domain 2"/>
    <property type="match status" value="1"/>
</dbReference>
<feature type="region of interest" description="Disordered" evidence="1">
    <location>
        <begin position="66"/>
        <end position="86"/>
    </location>
</feature>